<dbReference type="GO" id="GO:0030246">
    <property type="term" value="F:carbohydrate binding"/>
    <property type="evidence" value="ECO:0007669"/>
    <property type="project" value="InterPro"/>
</dbReference>
<organism evidence="6 7">
    <name type="scientific">Pontiella sulfatireligans</name>
    <dbReference type="NCBI Taxonomy" id="2750658"/>
    <lineage>
        <taxon>Bacteria</taxon>
        <taxon>Pseudomonadati</taxon>
        <taxon>Kiritimatiellota</taxon>
        <taxon>Kiritimatiellia</taxon>
        <taxon>Kiritimatiellales</taxon>
        <taxon>Pontiellaceae</taxon>
        <taxon>Pontiella</taxon>
    </lineage>
</organism>
<protein>
    <submittedName>
        <fullName evidence="6">Mannosylglycerate hydrolase</fullName>
    </submittedName>
</protein>
<dbReference type="RefSeq" id="WP_136066046.1">
    <property type="nucleotide sequence ID" value="NZ_CAAHFH010000004.1"/>
</dbReference>
<dbReference type="Pfam" id="PF09261">
    <property type="entry name" value="Alpha-mann_mid"/>
    <property type="match status" value="1"/>
</dbReference>
<dbReference type="GO" id="GO:0009313">
    <property type="term" value="P:oligosaccharide catabolic process"/>
    <property type="evidence" value="ECO:0007669"/>
    <property type="project" value="TreeGrafter"/>
</dbReference>
<accession>A0A6C2UWK8</accession>
<sequence>MSDQQKPQCHWISNTHWDREWRYSMQRTRHMLVYMLDMLLDILEKEPEFHSFHMDSQTIPLQDYLEIRPERRKQVVKYVTEGRLNIGPWFVLPDEFCVGGESLVRNLLLGHRQAKELGAVTKTGYSPFGWGQLSQMPQLYKGFGIPFASFYRGVNTEVAPNSEFRWQSPDGTEIVGSRLACRPRYNVWYVVQRPTFFGREDENNREAFWSKGNGPFRLADGEYNEIDMRYARPEFNYHEENVPARALQALEEQDGEWTTEHRFWSAGHDSSCPDIREVQMIKDCKKALEGKADVFHGNFADFQKGVVEKAAADLPLTVGEMRYFYTDGSSSVLYGWITSARMDIKKMNYCTERLLGNYAEPMAAFASMAGAGYPRGFLDQAWNQLLQNHGHDSIGCCSRDVVPQDMIFRYRQANEISICVMEQALADIAGSIDMSDRGKEDVAVVAWNAIPQKRTEVTELVVDIPKEMNAFDFRLADDEGNELPYQLVDCDDRYTVVQNPNDAADMMAMQRYRFFTELPDLPGAGYKTFFVKPRPKWTPNSPKERTLVRTIAGKNNGMENEFLSVVIEANGTLSVADKATGRNWKDLGYFRDCSEIGNPWEHVSVKYDEVVTTLGENARVSRILSGELVTTYRVELEWELPRGRSADEKTRSADRVPCKIINMVSLRKGQPWVEIETTIENKAEDHYLQVSFPTNVDTKDSFASTPFDVVKRDVKLPEPGRYDEDIQTENPMDRFVAVEDGTSGVALLNEGLKAYEAHNDEDQTLSLTMLRCFPLRICITNLELTNYSNQDNGSQCLGTHTFKYAFMPYEGSVDSAQVWQQAERFNHTVRAAQIGPSTDGKLPKAKSFLELENASLHVSAVKQSENSEGWIVRLFNPTEGTLGGKVSLNGGMVPPRVYSPVERQAANFALPADTGKTWSKARLVDLEELETEVLALDADGAVTLDVTKKKIVTIEFLP</sequence>
<dbReference type="Pfam" id="PF07748">
    <property type="entry name" value="Glyco_hydro_38C"/>
    <property type="match status" value="1"/>
</dbReference>
<dbReference type="InterPro" id="IPR000602">
    <property type="entry name" value="Glyco_hydro_38_N"/>
</dbReference>
<dbReference type="Gene3D" id="2.70.98.30">
    <property type="entry name" value="Golgi alpha-mannosidase II, domain 4"/>
    <property type="match status" value="1"/>
</dbReference>
<dbReference type="Pfam" id="PF17677">
    <property type="entry name" value="Glyco_hydro38C2"/>
    <property type="match status" value="1"/>
</dbReference>
<dbReference type="Gene3D" id="1.20.1270.50">
    <property type="entry name" value="Glycoside hydrolase family 38, central domain"/>
    <property type="match status" value="1"/>
</dbReference>
<dbReference type="InterPro" id="IPR028995">
    <property type="entry name" value="Glyco_hydro_57/38_cen_sf"/>
</dbReference>
<dbReference type="InterPro" id="IPR015341">
    <property type="entry name" value="Glyco_hydro_38_cen"/>
</dbReference>
<keyword evidence="7" id="KW-1185">Reference proteome</keyword>
<dbReference type="InterPro" id="IPR011013">
    <property type="entry name" value="Gal_mutarotase_sf_dom"/>
</dbReference>
<evidence type="ECO:0000256" key="4">
    <source>
        <dbReference type="ARBA" id="ARBA00023295"/>
    </source>
</evidence>
<evidence type="ECO:0000313" key="7">
    <source>
        <dbReference type="Proteomes" id="UP000346198"/>
    </source>
</evidence>
<dbReference type="GO" id="GO:0006013">
    <property type="term" value="P:mannose metabolic process"/>
    <property type="evidence" value="ECO:0007669"/>
    <property type="project" value="InterPro"/>
</dbReference>
<gene>
    <name evidence="6" type="primary">mngB_6</name>
    <name evidence="6" type="ORF">SCARR_05681</name>
</gene>
<dbReference type="PANTHER" id="PTHR46017">
    <property type="entry name" value="ALPHA-MANNOSIDASE 2C1"/>
    <property type="match status" value="1"/>
</dbReference>
<dbReference type="InterPro" id="IPR041147">
    <property type="entry name" value="GH38_C"/>
</dbReference>
<evidence type="ECO:0000259" key="5">
    <source>
        <dbReference type="SMART" id="SM00872"/>
    </source>
</evidence>
<reference evidence="6 7" key="1">
    <citation type="submission" date="2019-04" db="EMBL/GenBank/DDBJ databases">
        <authorList>
            <person name="Van Vliet M D."/>
        </authorList>
    </citation>
    <scope>NUCLEOTIDE SEQUENCE [LARGE SCALE GENOMIC DNA]</scope>
    <source>
        <strain evidence="6 7">F21</strain>
    </source>
</reference>
<dbReference type="GO" id="GO:0004559">
    <property type="term" value="F:alpha-mannosidase activity"/>
    <property type="evidence" value="ECO:0007669"/>
    <property type="project" value="InterPro"/>
</dbReference>
<dbReference type="Pfam" id="PF01074">
    <property type="entry name" value="Glyco_hydro_38N"/>
    <property type="match status" value="1"/>
</dbReference>
<dbReference type="GO" id="GO:0046872">
    <property type="term" value="F:metal ion binding"/>
    <property type="evidence" value="ECO:0007669"/>
    <property type="project" value="UniProtKB-KW"/>
</dbReference>
<proteinExistence type="inferred from homology"/>
<comment type="similarity">
    <text evidence="1">Belongs to the glycosyl hydrolase 38 family.</text>
</comment>
<dbReference type="SUPFAM" id="SSF88713">
    <property type="entry name" value="Glycoside hydrolase/deacetylase"/>
    <property type="match status" value="1"/>
</dbReference>
<evidence type="ECO:0000256" key="3">
    <source>
        <dbReference type="ARBA" id="ARBA00022801"/>
    </source>
</evidence>
<dbReference type="InterPro" id="IPR027291">
    <property type="entry name" value="Glyco_hydro_38_N_sf"/>
</dbReference>
<evidence type="ECO:0000256" key="2">
    <source>
        <dbReference type="ARBA" id="ARBA00022723"/>
    </source>
</evidence>
<dbReference type="AlphaFoldDB" id="A0A6C2UWK8"/>
<keyword evidence="2" id="KW-0479">Metal-binding</keyword>
<keyword evidence="3 6" id="KW-0378">Hydrolase</keyword>
<dbReference type="SUPFAM" id="SSF74650">
    <property type="entry name" value="Galactose mutarotase-like"/>
    <property type="match status" value="1"/>
</dbReference>
<dbReference type="InterPro" id="IPR011330">
    <property type="entry name" value="Glyco_hydro/deAcase_b/a-brl"/>
</dbReference>
<dbReference type="InterPro" id="IPR037094">
    <property type="entry name" value="Glyco_hydro_38_cen_sf"/>
</dbReference>
<dbReference type="EMBL" id="CAAHFH010000004">
    <property type="protein sequence ID" value="VGO23574.1"/>
    <property type="molecule type" value="Genomic_DNA"/>
</dbReference>
<dbReference type="SMART" id="SM00872">
    <property type="entry name" value="Alpha-mann_mid"/>
    <property type="match status" value="1"/>
</dbReference>
<dbReference type="PANTHER" id="PTHR46017:SF2">
    <property type="entry name" value="MANNOSYLGLYCERATE HYDROLASE"/>
    <property type="match status" value="1"/>
</dbReference>
<evidence type="ECO:0000313" key="6">
    <source>
        <dbReference type="EMBL" id="VGO23574.1"/>
    </source>
</evidence>
<dbReference type="Gene3D" id="3.20.110.10">
    <property type="entry name" value="Glycoside hydrolase 38, N terminal domain"/>
    <property type="match status" value="1"/>
</dbReference>
<evidence type="ECO:0000256" key="1">
    <source>
        <dbReference type="ARBA" id="ARBA00009792"/>
    </source>
</evidence>
<dbReference type="InterPro" id="IPR011682">
    <property type="entry name" value="Glyco_hydro_38_C"/>
</dbReference>
<feature type="domain" description="Glycoside hydrolase family 38 central" evidence="5">
    <location>
        <begin position="339"/>
        <end position="410"/>
    </location>
</feature>
<dbReference type="SUPFAM" id="SSF88688">
    <property type="entry name" value="Families 57/38 glycoside transferase middle domain"/>
    <property type="match status" value="1"/>
</dbReference>
<name>A0A6C2UWK8_9BACT</name>
<keyword evidence="4" id="KW-0326">Glycosidase</keyword>
<dbReference type="Proteomes" id="UP000346198">
    <property type="component" value="Unassembled WGS sequence"/>
</dbReference>